<dbReference type="Gene3D" id="4.10.240.10">
    <property type="entry name" value="Zn(2)-C6 fungal-type DNA-binding domain"/>
    <property type="match status" value="1"/>
</dbReference>
<dbReference type="PROSITE" id="PS50048">
    <property type="entry name" value="ZN2_CY6_FUNGAL_2"/>
    <property type="match status" value="1"/>
</dbReference>
<dbReference type="SUPFAM" id="SSF57701">
    <property type="entry name" value="Zn2/Cys6 DNA-binding domain"/>
    <property type="match status" value="1"/>
</dbReference>
<protein>
    <recommendedName>
        <fullName evidence="3">Zn(2)-C6 fungal-type domain-containing protein</fullName>
    </recommendedName>
</protein>
<feature type="region of interest" description="Disordered" evidence="2">
    <location>
        <begin position="511"/>
        <end position="532"/>
    </location>
</feature>
<organism evidence="4 5">
    <name type="scientific">Neohortaea acidophila</name>
    <dbReference type="NCBI Taxonomy" id="245834"/>
    <lineage>
        <taxon>Eukaryota</taxon>
        <taxon>Fungi</taxon>
        <taxon>Dikarya</taxon>
        <taxon>Ascomycota</taxon>
        <taxon>Pezizomycotina</taxon>
        <taxon>Dothideomycetes</taxon>
        <taxon>Dothideomycetidae</taxon>
        <taxon>Mycosphaerellales</taxon>
        <taxon>Teratosphaeriaceae</taxon>
        <taxon>Neohortaea</taxon>
    </lineage>
</organism>
<proteinExistence type="predicted"/>
<evidence type="ECO:0000313" key="4">
    <source>
        <dbReference type="EMBL" id="KAF2479890.1"/>
    </source>
</evidence>
<dbReference type="AlphaFoldDB" id="A0A6A6PIM4"/>
<sequence length="804" mass="88769">MASLIASPANGVAPRAVRRQYQSCDTCRQKRKACDAGRLGILDDALNEQHARRPSCSPCLKYGRSCTFSWLAQQSRQARTLPRHARPSTGSTRYRPKDPFKTPRDQAPFLDPLWTLELSQDDAAGVTFPPGWQDEVFHGLYAATDVAASYSIPQESSPSSGMLPTSGATQSVLCSPSLSQTLFTPHDLSQSTDDLFDPSISGNQGDVHHRAASFHHADDALAMGTQKTGITNILVSIYRNHLEHALSCWSTAINCPYNNPAQTARGQSNQMALLYRCTSYYERARRLDRAVLSLGLKSHPPISSGQSELAAQVLHKVILAFSSQWSSTDHATSAGARSPSTADPLSLHLLSTLQKTLWHDAKLALHAAAGIASFQVAFAQLIFSFIRSPLDDQAMPGRRHSSVSSQQGRHDTNTSEESDPCLEVLRLDEPPTHLENALRQLLHWRRWLYSELRRNAQGSASLNLKQKTFLNEFNMLFWLAVMCDTTSSAVNGRSIVISDEDTAIENIGPSRTTHATLTSPGIGEIPGSQQTEKPVPLWNERILDRSAAADEACHNWPLPESEVERILQEAIPTKVLLFRRVANLQTLVHQNASNHRIENAIQDALIVYQHWQAKYADFMSNCTQRCSHLSPSVRSWHVILAVHWHYGAILLAEAIDRIDGAWSSDERRRSKRQSLYSPTALALENSVAITRLAVGCSLVRDTSTWHDSPQDDGADAMMSEPWCEIMIRSLSKAAATILAACSNGATAEQCLWLEEHGLDAAELRHGVQGCIAVLRELSRRCQSAELVAAALDRRLSTLSLFASY</sequence>
<dbReference type="InterPro" id="IPR001138">
    <property type="entry name" value="Zn2Cys6_DnaBD"/>
</dbReference>
<dbReference type="RefSeq" id="XP_033586460.1">
    <property type="nucleotide sequence ID" value="XM_033735663.1"/>
</dbReference>
<reference evidence="4" key="1">
    <citation type="journal article" date="2020" name="Stud. Mycol.">
        <title>101 Dothideomycetes genomes: a test case for predicting lifestyles and emergence of pathogens.</title>
        <authorList>
            <person name="Haridas S."/>
            <person name="Albert R."/>
            <person name="Binder M."/>
            <person name="Bloem J."/>
            <person name="Labutti K."/>
            <person name="Salamov A."/>
            <person name="Andreopoulos B."/>
            <person name="Baker S."/>
            <person name="Barry K."/>
            <person name="Bills G."/>
            <person name="Bluhm B."/>
            <person name="Cannon C."/>
            <person name="Castanera R."/>
            <person name="Culley D."/>
            <person name="Daum C."/>
            <person name="Ezra D."/>
            <person name="Gonzalez J."/>
            <person name="Henrissat B."/>
            <person name="Kuo A."/>
            <person name="Liang C."/>
            <person name="Lipzen A."/>
            <person name="Lutzoni F."/>
            <person name="Magnuson J."/>
            <person name="Mondo S."/>
            <person name="Nolan M."/>
            <person name="Ohm R."/>
            <person name="Pangilinan J."/>
            <person name="Park H.-J."/>
            <person name="Ramirez L."/>
            <person name="Alfaro M."/>
            <person name="Sun H."/>
            <person name="Tritt A."/>
            <person name="Yoshinaga Y."/>
            <person name="Zwiers L.-H."/>
            <person name="Turgeon B."/>
            <person name="Goodwin S."/>
            <person name="Spatafora J."/>
            <person name="Crous P."/>
            <person name="Grigoriev I."/>
        </authorList>
    </citation>
    <scope>NUCLEOTIDE SEQUENCE</scope>
    <source>
        <strain evidence="4">CBS 113389</strain>
    </source>
</reference>
<feature type="domain" description="Zn(2)-C6 fungal-type" evidence="3">
    <location>
        <begin position="23"/>
        <end position="68"/>
    </location>
</feature>
<evidence type="ECO:0000313" key="5">
    <source>
        <dbReference type="Proteomes" id="UP000799767"/>
    </source>
</evidence>
<keyword evidence="1" id="KW-0539">Nucleus</keyword>
<keyword evidence="5" id="KW-1185">Reference proteome</keyword>
<evidence type="ECO:0000256" key="2">
    <source>
        <dbReference type="SAM" id="MobiDB-lite"/>
    </source>
</evidence>
<dbReference type="EMBL" id="MU001640">
    <property type="protein sequence ID" value="KAF2479890.1"/>
    <property type="molecule type" value="Genomic_DNA"/>
</dbReference>
<name>A0A6A6PIM4_9PEZI</name>
<dbReference type="SMART" id="SM00066">
    <property type="entry name" value="GAL4"/>
    <property type="match status" value="1"/>
</dbReference>
<feature type="region of interest" description="Disordered" evidence="2">
    <location>
        <begin position="396"/>
        <end position="419"/>
    </location>
</feature>
<feature type="region of interest" description="Disordered" evidence="2">
    <location>
        <begin position="78"/>
        <end position="103"/>
    </location>
</feature>
<dbReference type="InterPro" id="IPR036864">
    <property type="entry name" value="Zn2-C6_fun-type_DNA-bd_sf"/>
</dbReference>
<dbReference type="GeneID" id="54476665"/>
<dbReference type="Proteomes" id="UP000799767">
    <property type="component" value="Unassembled WGS sequence"/>
</dbReference>
<dbReference type="CDD" id="cd00067">
    <property type="entry name" value="GAL4"/>
    <property type="match status" value="1"/>
</dbReference>
<evidence type="ECO:0000259" key="3">
    <source>
        <dbReference type="PROSITE" id="PS50048"/>
    </source>
</evidence>
<gene>
    <name evidence="4" type="ORF">BDY17DRAFT_312822</name>
</gene>
<dbReference type="GO" id="GO:0008270">
    <property type="term" value="F:zinc ion binding"/>
    <property type="evidence" value="ECO:0007669"/>
    <property type="project" value="InterPro"/>
</dbReference>
<accession>A0A6A6PIM4</accession>
<dbReference type="GO" id="GO:0000981">
    <property type="term" value="F:DNA-binding transcription factor activity, RNA polymerase II-specific"/>
    <property type="evidence" value="ECO:0007669"/>
    <property type="project" value="InterPro"/>
</dbReference>
<dbReference type="OrthoDB" id="5958943at2759"/>
<evidence type="ECO:0000256" key="1">
    <source>
        <dbReference type="ARBA" id="ARBA00023242"/>
    </source>
</evidence>